<dbReference type="Proteomes" id="UP000270094">
    <property type="component" value="Unassembled WGS sequence"/>
</dbReference>
<feature type="non-terminal residue" evidence="1">
    <location>
        <position position="1"/>
    </location>
</feature>
<organism evidence="1 2">
    <name type="scientific">Strongylus vulgaris</name>
    <name type="common">Blood worm</name>
    <dbReference type="NCBI Taxonomy" id="40348"/>
    <lineage>
        <taxon>Eukaryota</taxon>
        <taxon>Metazoa</taxon>
        <taxon>Ecdysozoa</taxon>
        <taxon>Nematoda</taxon>
        <taxon>Chromadorea</taxon>
        <taxon>Rhabditida</taxon>
        <taxon>Rhabditina</taxon>
        <taxon>Rhabditomorpha</taxon>
        <taxon>Strongyloidea</taxon>
        <taxon>Strongylidae</taxon>
        <taxon>Strongylus</taxon>
    </lineage>
</organism>
<dbReference type="OrthoDB" id="1562405at2759"/>
<evidence type="ECO:0000313" key="1">
    <source>
        <dbReference type="EMBL" id="VDM71803.1"/>
    </source>
</evidence>
<protein>
    <submittedName>
        <fullName evidence="1">Uncharacterized protein</fullName>
    </submittedName>
</protein>
<keyword evidence="2" id="KW-1185">Reference proteome</keyword>
<reference evidence="1 2" key="1">
    <citation type="submission" date="2018-11" db="EMBL/GenBank/DDBJ databases">
        <authorList>
            <consortium name="Pathogen Informatics"/>
        </authorList>
    </citation>
    <scope>NUCLEOTIDE SEQUENCE [LARGE SCALE GENOMIC DNA]</scope>
</reference>
<evidence type="ECO:0000313" key="2">
    <source>
        <dbReference type="Proteomes" id="UP000270094"/>
    </source>
</evidence>
<proteinExistence type="predicted"/>
<sequence>GSVFFSVDLLNSQVVLRGCEKTGFILITAARASVTQKVHRCVWKNGQLLSKKSWSAIVSGMQYFAPITNPDGTGDEPFRWLTREVIEEKTPAGEVEDPYLHPYIGAGDAVGGVVDAKVTSEKIQLQRIVSRCSCEIYFCYFSEELKTDDIEETGVPKIEQERTIGVEEIGVDCVTVKHNMLEAISNSEQDMVALQ</sequence>
<name>A0A3P7IVF5_STRVU</name>
<dbReference type="PANTHER" id="PTHR15678">
    <property type="entry name" value="ANTIGEN MLAA-22-RELATED"/>
    <property type="match status" value="1"/>
</dbReference>
<dbReference type="PANTHER" id="PTHR15678:SF6">
    <property type="entry name" value="BRIDGE-LIKE LIPID TRANSFER PROTEIN FAMILY MEMBER 2"/>
    <property type="match status" value="1"/>
</dbReference>
<dbReference type="Pfam" id="PF10344">
    <property type="entry name" value="Hobbit"/>
    <property type="match status" value="1"/>
</dbReference>
<dbReference type="AlphaFoldDB" id="A0A3P7IVF5"/>
<dbReference type="EMBL" id="UYYB01022166">
    <property type="protein sequence ID" value="VDM71803.1"/>
    <property type="molecule type" value="Genomic_DNA"/>
</dbReference>
<accession>A0A3P7IVF5</accession>
<gene>
    <name evidence="1" type="ORF">SVUK_LOCUS6801</name>
</gene>
<dbReference type="InterPro" id="IPR045167">
    <property type="entry name" value="Hobbit"/>
</dbReference>